<dbReference type="Pfam" id="PF00583">
    <property type="entry name" value="Acetyltransf_1"/>
    <property type="match status" value="1"/>
</dbReference>
<accession>A0ABV7EFH5</accession>
<dbReference type="PROSITE" id="PS51186">
    <property type="entry name" value="GNAT"/>
    <property type="match status" value="1"/>
</dbReference>
<dbReference type="InterPro" id="IPR050832">
    <property type="entry name" value="Bact_Acetyltransf"/>
</dbReference>
<evidence type="ECO:0000313" key="4">
    <source>
        <dbReference type="EMBL" id="MFC3100155.1"/>
    </source>
</evidence>
<evidence type="ECO:0000256" key="1">
    <source>
        <dbReference type="ARBA" id="ARBA00022679"/>
    </source>
</evidence>
<gene>
    <name evidence="4" type="ORF">ACFODK_04545</name>
</gene>
<keyword evidence="2 4" id="KW-0012">Acyltransferase</keyword>
<feature type="domain" description="N-acetyltransferase" evidence="3">
    <location>
        <begin position="11"/>
        <end position="153"/>
    </location>
</feature>
<proteinExistence type="predicted"/>
<dbReference type="Proteomes" id="UP001595378">
    <property type="component" value="Unassembled WGS sequence"/>
</dbReference>
<evidence type="ECO:0000256" key="2">
    <source>
        <dbReference type="ARBA" id="ARBA00023315"/>
    </source>
</evidence>
<evidence type="ECO:0000259" key="3">
    <source>
        <dbReference type="PROSITE" id="PS51186"/>
    </source>
</evidence>
<dbReference type="EMBL" id="JBHRSU010000004">
    <property type="protein sequence ID" value="MFC3100155.1"/>
    <property type="molecule type" value="Genomic_DNA"/>
</dbReference>
<organism evidence="4 5">
    <name type="scientific">Alteraurantiacibacter lauratis</name>
    <dbReference type="NCBI Taxonomy" id="2054627"/>
    <lineage>
        <taxon>Bacteria</taxon>
        <taxon>Pseudomonadati</taxon>
        <taxon>Pseudomonadota</taxon>
        <taxon>Alphaproteobacteria</taxon>
        <taxon>Sphingomonadales</taxon>
        <taxon>Erythrobacteraceae</taxon>
        <taxon>Alteraurantiacibacter</taxon>
    </lineage>
</organism>
<dbReference type="PANTHER" id="PTHR43877">
    <property type="entry name" value="AMINOALKYLPHOSPHONATE N-ACETYLTRANSFERASE-RELATED-RELATED"/>
    <property type="match status" value="1"/>
</dbReference>
<keyword evidence="1 4" id="KW-0808">Transferase</keyword>
<dbReference type="InterPro" id="IPR016181">
    <property type="entry name" value="Acyl_CoA_acyltransferase"/>
</dbReference>
<keyword evidence="5" id="KW-1185">Reference proteome</keyword>
<dbReference type="InterPro" id="IPR000182">
    <property type="entry name" value="GNAT_dom"/>
</dbReference>
<evidence type="ECO:0000313" key="5">
    <source>
        <dbReference type="Proteomes" id="UP001595378"/>
    </source>
</evidence>
<reference evidence="5" key="1">
    <citation type="journal article" date="2019" name="Int. J. Syst. Evol. Microbiol.">
        <title>The Global Catalogue of Microorganisms (GCM) 10K type strain sequencing project: providing services to taxonomists for standard genome sequencing and annotation.</title>
        <authorList>
            <consortium name="The Broad Institute Genomics Platform"/>
            <consortium name="The Broad Institute Genome Sequencing Center for Infectious Disease"/>
            <person name="Wu L."/>
            <person name="Ma J."/>
        </authorList>
    </citation>
    <scope>NUCLEOTIDE SEQUENCE [LARGE SCALE GENOMIC DNA]</scope>
    <source>
        <strain evidence="5">KCTC 52606</strain>
    </source>
</reference>
<dbReference type="CDD" id="cd04301">
    <property type="entry name" value="NAT_SF"/>
    <property type="match status" value="1"/>
</dbReference>
<dbReference type="GO" id="GO:0016746">
    <property type="term" value="F:acyltransferase activity"/>
    <property type="evidence" value="ECO:0007669"/>
    <property type="project" value="UniProtKB-KW"/>
</dbReference>
<dbReference type="EC" id="2.3.-.-" evidence="4"/>
<comment type="caution">
    <text evidence="4">The sequence shown here is derived from an EMBL/GenBank/DDBJ whole genome shotgun (WGS) entry which is preliminary data.</text>
</comment>
<dbReference type="PANTHER" id="PTHR43877:SF2">
    <property type="entry name" value="AMINOALKYLPHOSPHONATE N-ACETYLTRANSFERASE-RELATED"/>
    <property type="match status" value="1"/>
</dbReference>
<dbReference type="Gene3D" id="3.40.630.30">
    <property type="match status" value="1"/>
</dbReference>
<sequence>MTSPGAPAVAVHLRRAQETDAPALQELIRQLGYERTAEDIAAQLAALDLTRQNVIVAELAGEVIGCLSTSIMHVLHRPRPVGRISMMVVAQHLRGHRIGAALVREAERVLAEAGCGFVEVTSNAKRADAHRIYERLGYQRTSLRFARDVSSEG</sequence>
<dbReference type="SUPFAM" id="SSF55729">
    <property type="entry name" value="Acyl-CoA N-acyltransferases (Nat)"/>
    <property type="match status" value="1"/>
</dbReference>
<name>A0ABV7EFH5_9SPHN</name>
<protein>
    <submittedName>
        <fullName evidence="4">GNAT family N-acetyltransferase</fullName>
        <ecNumber evidence="4">2.3.-.-</ecNumber>
    </submittedName>
</protein>